<gene>
    <name evidence="2" type="ORF">EKH77_14875</name>
</gene>
<dbReference type="Proteomes" id="UP000267900">
    <property type="component" value="Chromosome"/>
</dbReference>
<dbReference type="PROSITE" id="PS51819">
    <property type="entry name" value="VOC"/>
    <property type="match status" value="1"/>
</dbReference>
<accession>A0A3Q9FZV2</accession>
<dbReference type="Gene3D" id="3.10.180.10">
    <property type="entry name" value="2,3-Dihydroxybiphenyl 1,2-Dioxygenase, domain 1"/>
    <property type="match status" value="1"/>
</dbReference>
<dbReference type="RefSeq" id="WP_126914859.1">
    <property type="nucleotide sequence ID" value="NZ_CP034587.1"/>
</dbReference>
<feature type="domain" description="VOC" evidence="1">
    <location>
        <begin position="8"/>
        <end position="133"/>
    </location>
</feature>
<reference evidence="2 3" key="1">
    <citation type="submission" date="2018-12" db="EMBL/GenBank/DDBJ databases">
        <title>The whole draft genome of Streptomyce luteoverticillatus CGMCC 15060.</title>
        <authorList>
            <person name="Feng Z."/>
            <person name="Chen G."/>
            <person name="Zhang J."/>
            <person name="Zhu H."/>
            <person name="Yu X."/>
            <person name="Zhang W."/>
            <person name="Zhang X."/>
        </authorList>
    </citation>
    <scope>NUCLEOTIDE SEQUENCE [LARGE SCALE GENOMIC DNA]</scope>
    <source>
        <strain evidence="2 3">CGMCC 15060</strain>
    </source>
</reference>
<organism evidence="2 3">
    <name type="scientific">Streptomyces luteoverticillatus</name>
    <name type="common">Streptoverticillium luteoverticillatus</name>
    <dbReference type="NCBI Taxonomy" id="66425"/>
    <lineage>
        <taxon>Bacteria</taxon>
        <taxon>Bacillati</taxon>
        <taxon>Actinomycetota</taxon>
        <taxon>Actinomycetes</taxon>
        <taxon>Kitasatosporales</taxon>
        <taxon>Streptomycetaceae</taxon>
        <taxon>Streptomyces</taxon>
    </lineage>
</organism>
<dbReference type="Pfam" id="PF00903">
    <property type="entry name" value="Glyoxalase"/>
    <property type="match status" value="1"/>
</dbReference>
<evidence type="ECO:0000259" key="1">
    <source>
        <dbReference type="PROSITE" id="PS51819"/>
    </source>
</evidence>
<dbReference type="SUPFAM" id="SSF54593">
    <property type="entry name" value="Glyoxalase/Bleomycin resistance protein/Dihydroxybiphenyl dioxygenase"/>
    <property type="match status" value="1"/>
</dbReference>
<keyword evidence="3" id="KW-1185">Reference proteome</keyword>
<dbReference type="PANTHER" id="PTHR36503:SF3">
    <property type="entry name" value="BLR0126 PROTEIN"/>
    <property type="match status" value="1"/>
</dbReference>
<dbReference type="PANTHER" id="PTHR36503">
    <property type="entry name" value="BLR2520 PROTEIN"/>
    <property type="match status" value="1"/>
</dbReference>
<proteinExistence type="predicted"/>
<name>A0A3Q9FZV2_STRLT</name>
<sequence>MSPTPAPHFHSIGLVVSDLAASLAFYRRLGIEFPEGSEDQPHVEADLPGGLRLLLDPESTVRSFHPTWRPPTGGSGRLGLAFRCASPEHVDATYEDLIAAGYHGELKPWDAIWGQRYAVVHDPDGNGVDLFAPLT</sequence>
<dbReference type="InterPro" id="IPR004360">
    <property type="entry name" value="Glyas_Fos-R_dOase_dom"/>
</dbReference>
<dbReference type="InterPro" id="IPR037523">
    <property type="entry name" value="VOC_core"/>
</dbReference>
<evidence type="ECO:0000313" key="2">
    <source>
        <dbReference type="EMBL" id="AZQ72332.1"/>
    </source>
</evidence>
<dbReference type="OrthoDB" id="9798430at2"/>
<dbReference type="EMBL" id="CP034587">
    <property type="protein sequence ID" value="AZQ72332.1"/>
    <property type="molecule type" value="Genomic_DNA"/>
</dbReference>
<protein>
    <submittedName>
        <fullName evidence="2">Glyoxalase</fullName>
    </submittedName>
</protein>
<evidence type="ECO:0000313" key="3">
    <source>
        <dbReference type="Proteomes" id="UP000267900"/>
    </source>
</evidence>
<dbReference type="AlphaFoldDB" id="A0A3Q9FZV2"/>
<dbReference type="InterPro" id="IPR029068">
    <property type="entry name" value="Glyas_Bleomycin-R_OHBP_Dase"/>
</dbReference>